<reference evidence="2 3" key="1">
    <citation type="submission" date="2021-11" db="EMBL/GenBank/DDBJ databases">
        <title>Draft genome sequence of Actinomycetospora sp. SF1 isolated from the rhizosphere soil.</title>
        <authorList>
            <person name="Duangmal K."/>
            <person name="Chantavorakit T."/>
        </authorList>
    </citation>
    <scope>NUCLEOTIDE SEQUENCE [LARGE SCALE GENOMIC DNA]</scope>
    <source>
        <strain evidence="2 3">TBRC 5722</strain>
    </source>
</reference>
<sequence length="290" mass="31193">MEDIAGPFRASEAIAAGKISRGRVAGPSVERLFPDVHVLSDQVAGPADLAGRAAEAALYVEGAVIGGYAAAELLGASCGRRTAPVDLVVGRRRVRPRPGLRIRQDVLAPAEIEQVEGLLVTTALRTAWDLVRELDPIEGVVALDALARRGGFDPTELLATVESRPRSRGASRVPEAVARADRRSGSPPETRMRLGLVDHGVPPPVPQLEVCDGEGWFVGHVDLGWEEAKVAAEYQGDHHRTDRDQWMHDQARFAELAGAGWLVLPCTAQDLRFPRAFAKRVLAALAARKP</sequence>
<proteinExistence type="predicted"/>
<dbReference type="Proteomes" id="UP001199469">
    <property type="component" value="Unassembled WGS sequence"/>
</dbReference>
<gene>
    <name evidence="2" type="ORF">LQ327_17110</name>
</gene>
<dbReference type="RefSeq" id="WP_230735791.1">
    <property type="nucleotide sequence ID" value="NZ_JAJNDB010000003.1"/>
</dbReference>
<evidence type="ECO:0000256" key="1">
    <source>
        <dbReference type="SAM" id="MobiDB-lite"/>
    </source>
</evidence>
<keyword evidence="3" id="KW-1185">Reference proteome</keyword>
<evidence type="ECO:0000313" key="2">
    <source>
        <dbReference type="EMBL" id="MCD2195088.1"/>
    </source>
</evidence>
<organism evidence="2 3">
    <name type="scientific">Actinomycetospora endophytica</name>
    <dbReference type="NCBI Taxonomy" id="2291215"/>
    <lineage>
        <taxon>Bacteria</taxon>
        <taxon>Bacillati</taxon>
        <taxon>Actinomycetota</taxon>
        <taxon>Actinomycetes</taxon>
        <taxon>Pseudonocardiales</taxon>
        <taxon>Pseudonocardiaceae</taxon>
        <taxon>Actinomycetospora</taxon>
    </lineage>
</organism>
<dbReference type="InterPro" id="IPR011335">
    <property type="entry name" value="Restrct_endonuc-II-like"/>
</dbReference>
<accession>A0ABS8PAN2</accession>
<protein>
    <recommendedName>
        <fullName evidence="4">DUF559 domain-containing protein</fullName>
    </recommendedName>
</protein>
<name>A0ABS8PAN2_9PSEU</name>
<dbReference type="SUPFAM" id="SSF52980">
    <property type="entry name" value="Restriction endonuclease-like"/>
    <property type="match status" value="1"/>
</dbReference>
<dbReference type="EMBL" id="JAJNDB010000003">
    <property type="protein sequence ID" value="MCD2195088.1"/>
    <property type="molecule type" value="Genomic_DNA"/>
</dbReference>
<comment type="caution">
    <text evidence="2">The sequence shown here is derived from an EMBL/GenBank/DDBJ whole genome shotgun (WGS) entry which is preliminary data.</text>
</comment>
<feature type="region of interest" description="Disordered" evidence="1">
    <location>
        <begin position="163"/>
        <end position="191"/>
    </location>
</feature>
<evidence type="ECO:0008006" key="4">
    <source>
        <dbReference type="Google" id="ProtNLM"/>
    </source>
</evidence>
<evidence type="ECO:0000313" key="3">
    <source>
        <dbReference type="Proteomes" id="UP001199469"/>
    </source>
</evidence>